<comment type="caution">
    <text evidence="1">The sequence shown here is derived from an EMBL/GenBank/DDBJ whole genome shotgun (WGS) entry which is preliminary data.</text>
</comment>
<dbReference type="RefSeq" id="WP_075974704.1">
    <property type="nucleotide sequence ID" value="NZ_MKQR01000009.1"/>
</dbReference>
<dbReference type="Pfam" id="PF06224">
    <property type="entry name" value="AlkZ-like"/>
    <property type="match status" value="1"/>
</dbReference>
<proteinExistence type="predicted"/>
<protein>
    <recommendedName>
        <fullName evidence="3">Winged helix DNA-binding domain-containing protein</fullName>
    </recommendedName>
</protein>
<keyword evidence="2" id="KW-1185">Reference proteome</keyword>
<reference evidence="1 2" key="1">
    <citation type="submission" date="2016-10" db="EMBL/GenBank/DDBJ databases">
        <title>The Draft Genome Sequence of Actinokineospora bangkokensis 44EHWT reveals the biosynthetic pathway of antifungal compounds Thailandins with unusual extender unit butylmalonyl-CoA.</title>
        <authorList>
            <person name="Greule A."/>
            <person name="Intra B."/>
            <person name="Flemming S."/>
            <person name="Rommel M.G."/>
            <person name="Panbangred W."/>
            <person name="Bechthold A."/>
        </authorList>
    </citation>
    <scope>NUCLEOTIDE SEQUENCE [LARGE SCALE GENOMIC DNA]</scope>
    <source>
        <strain evidence="1 2">44EHW</strain>
    </source>
</reference>
<evidence type="ECO:0008006" key="3">
    <source>
        <dbReference type="Google" id="ProtNLM"/>
    </source>
</evidence>
<dbReference type="EMBL" id="MKQR01000009">
    <property type="protein sequence ID" value="OLR93805.1"/>
    <property type="molecule type" value="Genomic_DNA"/>
</dbReference>
<gene>
    <name evidence="1" type="ORF">BJP25_16345</name>
</gene>
<dbReference type="STRING" id="1193682.BJP25_16345"/>
<dbReference type="OrthoDB" id="9148135at2"/>
<name>A0A1Q9LP64_9PSEU</name>
<dbReference type="AlphaFoldDB" id="A0A1Q9LP64"/>
<organism evidence="1 2">
    <name type="scientific">Actinokineospora bangkokensis</name>
    <dbReference type="NCBI Taxonomy" id="1193682"/>
    <lineage>
        <taxon>Bacteria</taxon>
        <taxon>Bacillati</taxon>
        <taxon>Actinomycetota</taxon>
        <taxon>Actinomycetes</taxon>
        <taxon>Pseudonocardiales</taxon>
        <taxon>Pseudonocardiaceae</taxon>
        <taxon>Actinokineospora</taxon>
    </lineage>
</organism>
<evidence type="ECO:0000313" key="1">
    <source>
        <dbReference type="EMBL" id="OLR93805.1"/>
    </source>
</evidence>
<accession>A0A1Q9LP64</accession>
<dbReference type="PANTHER" id="PTHR38479">
    <property type="entry name" value="LMO0824 PROTEIN"/>
    <property type="match status" value="1"/>
</dbReference>
<dbReference type="InterPro" id="IPR009351">
    <property type="entry name" value="AlkZ-like"/>
</dbReference>
<sequence>MPDRLTPRALNRAYLARQLLLHRHPLTPAQALHHLIGLQAQAPDPPYLGLHARLTDFHPDHLADLLRTRAAARLSLMRGTLHLVTTDDAHTLRPLLQPLHDKATRTNGGPTVRTLTPEQITAITTRGRTLLTQRPMTAAELGTALATEFPGHPADRLAMIVRNTTSLTQIPPRGLWRTPGPAAHAPTDTWLPPTTRPPTTIDDLVLRYLAAYGPATPADARTWSGLTGLTEVFDRLTPHLRTYTTDTGTVLHDLPDAPRPDPDTPAPARLIADYDNLILSHADRTRVLPDTVRPHVLGGPNGVIPATTLVDGHIAGTWRLRRTRRTATIEITQHTRTTTEARHDLTAEAHHLLTTTDPDLTHEVTLHTP</sequence>
<evidence type="ECO:0000313" key="2">
    <source>
        <dbReference type="Proteomes" id="UP000186040"/>
    </source>
</evidence>
<dbReference type="PANTHER" id="PTHR38479:SF2">
    <property type="entry name" value="WINGED HELIX DNA-BINDING DOMAIN-CONTAINING PROTEIN"/>
    <property type="match status" value="1"/>
</dbReference>
<dbReference type="Proteomes" id="UP000186040">
    <property type="component" value="Unassembled WGS sequence"/>
</dbReference>